<gene>
    <name evidence="2" type="ORF">SAMEA3906486_02029</name>
</gene>
<dbReference type="EMBL" id="FKIF01000004">
    <property type="protein sequence ID" value="SAI68492.1"/>
    <property type="molecule type" value="Genomic_DNA"/>
</dbReference>
<feature type="region of interest" description="Disordered" evidence="1">
    <location>
        <begin position="19"/>
        <end position="41"/>
    </location>
</feature>
<reference evidence="2 3" key="1">
    <citation type="submission" date="2016-04" db="EMBL/GenBank/DDBJ databases">
        <authorList>
            <consortium name="Pathogen Informatics"/>
        </authorList>
    </citation>
    <scope>NUCLEOTIDE SEQUENCE [LARGE SCALE GENOMIC DNA]</scope>
    <source>
        <strain evidence="2 3">H050680373</strain>
    </source>
</reference>
<evidence type="ECO:0000313" key="2">
    <source>
        <dbReference type="EMBL" id="SAI68492.1"/>
    </source>
</evidence>
<dbReference type="Proteomes" id="UP000076848">
    <property type="component" value="Unassembled WGS sequence"/>
</dbReference>
<proteinExistence type="predicted"/>
<keyword evidence="3" id="KW-1185">Reference proteome</keyword>
<evidence type="ECO:0000256" key="1">
    <source>
        <dbReference type="SAM" id="MobiDB-lite"/>
    </source>
</evidence>
<accession>A0A157SDH5</accession>
<organism evidence="2 3">
    <name type="scientific">Bordetella ansorpii</name>
    <dbReference type="NCBI Taxonomy" id="288768"/>
    <lineage>
        <taxon>Bacteria</taxon>
        <taxon>Pseudomonadati</taxon>
        <taxon>Pseudomonadota</taxon>
        <taxon>Betaproteobacteria</taxon>
        <taxon>Burkholderiales</taxon>
        <taxon>Alcaligenaceae</taxon>
        <taxon>Bordetella</taxon>
    </lineage>
</organism>
<dbReference type="RefSeq" id="WP_269148890.1">
    <property type="nucleotide sequence ID" value="NZ_FKIF01000004.1"/>
</dbReference>
<dbReference type="STRING" id="288768.SAMEA3906486_02029"/>
<dbReference type="AlphaFoldDB" id="A0A157SDH5"/>
<name>A0A157SDH5_9BORD</name>
<sequence>MASLLWQRDGLADMLGALSIRPPSSQPPCQPATRAITHALE</sequence>
<protein>
    <submittedName>
        <fullName evidence="2">Uncharacterized protein</fullName>
    </submittedName>
</protein>
<evidence type="ECO:0000313" key="3">
    <source>
        <dbReference type="Proteomes" id="UP000076848"/>
    </source>
</evidence>